<evidence type="ECO:0000313" key="2">
    <source>
        <dbReference type="Proteomes" id="UP000623129"/>
    </source>
</evidence>
<sequence>MEGGRDRIAAQPRSDVSNIRQEVFVDPTRDESHIFELLDLKNEVADHESATLFLRDFAVEQDATDNLENVSVVPTFLKFLRWHIIIFTLVQVLEHSGTMELTGLTGSQYGNALPPVMTAVVQLAYPANIRLKNVLADVHCI</sequence>
<accession>A0A833QIU2</accession>
<evidence type="ECO:0000313" key="1">
    <source>
        <dbReference type="EMBL" id="KAF3322312.1"/>
    </source>
</evidence>
<dbReference type="EMBL" id="SWLB01000025">
    <property type="protein sequence ID" value="KAF3322312.1"/>
    <property type="molecule type" value="Genomic_DNA"/>
</dbReference>
<dbReference type="Proteomes" id="UP000623129">
    <property type="component" value="Unassembled WGS sequence"/>
</dbReference>
<reference evidence="1" key="1">
    <citation type="submission" date="2020-01" db="EMBL/GenBank/DDBJ databases">
        <title>Genome sequence of Kobresia littledalei, the first chromosome-level genome in the family Cyperaceae.</title>
        <authorList>
            <person name="Qu G."/>
        </authorList>
    </citation>
    <scope>NUCLEOTIDE SEQUENCE</scope>
    <source>
        <strain evidence="1">C.B.Clarke</strain>
        <tissue evidence="1">Leaf</tissue>
    </source>
</reference>
<protein>
    <submittedName>
        <fullName evidence="1">Ran-interacting Mog1 protein</fullName>
    </submittedName>
</protein>
<dbReference type="SUPFAM" id="SSF55724">
    <property type="entry name" value="Mog1p/PsbP-like"/>
    <property type="match status" value="1"/>
</dbReference>
<dbReference type="Pfam" id="PF04603">
    <property type="entry name" value="Mog1"/>
    <property type="match status" value="1"/>
</dbReference>
<dbReference type="OrthoDB" id="10255285at2759"/>
<dbReference type="AlphaFoldDB" id="A0A833QIU2"/>
<gene>
    <name evidence="1" type="ORF">FCM35_KLT13453</name>
</gene>
<organism evidence="1 2">
    <name type="scientific">Carex littledalei</name>
    <dbReference type="NCBI Taxonomy" id="544730"/>
    <lineage>
        <taxon>Eukaryota</taxon>
        <taxon>Viridiplantae</taxon>
        <taxon>Streptophyta</taxon>
        <taxon>Embryophyta</taxon>
        <taxon>Tracheophyta</taxon>
        <taxon>Spermatophyta</taxon>
        <taxon>Magnoliopsida</taxon>
        <taxon>Liliopsida</taxon>
        <taxon>Poales</taxon>
        <taxon>Cyperaceae</taxon>
        <taxon>Cyperoideae</taxon>
        <taxon>Cariceae</taxon>
        <taxon>Carex</taxon>
        <taxon>Carex subgen. Euthyceras</taxon>
    </lineage>
</organism>
<dbReference type="Gene3D" id="3.40.1000.10">
    <property type="entry name" value="Mog1/PsbP, alpha/beta/alpha sandwich"/>
    <property type="match status" value="1"/>
</dbReference>
<dbReference type="InterPro" id="IPR007681">
    <property type="entry name" value="Mog1"/>
</dbReference>
<keyword evidence="2" id="KW-1185">Reference proteome</keyword>
<proteinExistence type="predicted"/>
<name>A0A833QIU2_9POAL</name>
<dbReference type="InterPro" id="IPR016123">
    <property type="entry name" value="Mog1/PsbP_a/b/a-sand"/>
</dbReference>
<comment type="caution">
    <text evidence="1">The sequence shown here is derived from an EMBL/GenBank/DDBJ whole genome shotgun (WGS) entry which is preliminary data.</text>
</comment>